<reference evidence="3" key="1">
    <citation type="submission" date="2021-02" db="EMBL/GenBank/DDBJ databases">
        <title>Thiocyanate and organic carbon inputs drive convergent selection for specific autotrophic Afipia and Thiobacillus strains within complex microbiomes.</title>
        <authorList>
            <person name="Huddy R.J."/>
            <person name="Sachdeva R."/>
            <person name="Kadzinga F."/>
            <person name="Kantor R.S."/>
            <person name="Harrison S.T.L."/>
            <person name="Banfield J.F."/>
        </authorList>
    </citation>
    <scope>NUCLEOTIDE SEQUENCE</scope>
    <source>
        <strain evidence="3">SCN18_13_7_16_R3_B_64_19</strain>
    </source>
</reference>
<dbReference type="InterPro" id="IPR020556">
    <property type="entry name" value="Amidase_CS"/>
</dbReference>
<gene>
    <name evidence="3" type="ORF">J0I24_10925</name>
</gene>
<comment type="caution">
    <text evidence="3">The sequence shown here is derived from an EMBL/GenBank/DDBJ whole genome shotgun (WGS) entry which is preliminary data.</text>
</comment>
<dbReference type="InterPro" id="IPR036928">
    <property type="entry name" value="AS_sf"/>
</dbReference>
<dbReference type="AlphaFoldDB" id="A0A8I1SXN6"/>
<evidence type="ECO:0000313" key="4">
    <source>
        <dbReference type="Proteomes" id="UP000664800"/>
    </source>
</evidence>
<dbReference type="PROSITE" id="PS00571">
    <property type="entry name" value="AMIDASES"/>
    <property type="match status" value="1"/>
</dbReference>
<comment type="similarity">
    <text evidence="1">Belongs to the amidase family.</text>
</comment>
<sequence length="501" mass="53403">MSTQNPSAIPSHIPDALDLAERIRRGECDAAEVLQSAIARCDAVNPRINAVIADLREHAKAGLKHARTGDAPFAGVPFLLKDLSMDLAGYGTSQGNAALARRPVAQTDAVVRRWEQAGLLIFGKTNTPELGLKAITEPVAFGPTRNPWNLDHTPGGSSGGAAAAVAAGIVPAAAAGDGGGSIRIPAAYCGLFGLKPSRGRVSCAPQFDEQWEGAVSTHAISRTVRDSAALLDVIAGPEPGDPFIVQPPARPFSQELQAPTQRLRIALSTASPIGGAVDAAWSRAASDCGQLLQSLGHHVEWIDPVGDGMQLARDYLTMYFGQVAAQLTWWQQQGVPASAFETDTQALGLIGRGLAAGDYALARARWNSPMRALGQLFTRFDLYLTPTCAQPPARIGELAAPRWQRTALQLILRFGLGGVLRRSGLVEQLAFDNLHRTPFTQLANLTGTPAMSVPWALDDSGLPIGVQFGAAWGREDLLFQLATQLELERPWEHWRPPVFAA</sequence>
<evidence type="ECO:0000256" key="1">
    <source>
        <dbReference type="ARBA" id="ARBA00009199"/>
    </source>
</evidence>
<dbReference type="PANTHER" id="PTHR11895">
    <property type="entry name" value="TRANSAMIDASE"/>
    <property type="match status" value="1"/>
</dbReference>
<accession>A0A8I1SXN6</accession>
<feature type="domain" description="Amidase" evidence="2">
    <location>
        <begin position="32"/>
        <end position="478"/>
    </location>
</feature>
<dbReference type="Pfam" id="PF01425">
    <property type="entry name" value="Amidase"/>
    <property type="match status" value="1"/>
</dbReference>
<evidence type="ECO:0000313" key="3">
    <source>
        <dbReference type="EMBL" id="MBN8744804.1"/>
    </source>
</evidence>
<dbReference type="InterPro" id="IPR000120">
    <property type="entry name" value="Amidase"/>
</dbReference>
<dbReference type="RefSeq" id="WP_276730848.1">
    <property type="nucleotide sequence ID" value="NZ_JAFKMR010000021.1"/>
</dbReference>
<evidence type="ECO:0000259" key="2">
    <source>
        <dbReference type="Pfam" id="PF01425"/>
    </source>
</evidence>
<proteinExistence type="inferred from homology"/>
<protein>
    <submittedName>
        <fullName evidence="3">Amidase</fullName>
    </submittedName>
</protein>
<dbReference type="GO" id="GO:0003824">
    <property type="term" value="F:catalytic activity"/>
    <property type="evidence" value="ECO:0007669"/>
    <property type="project" value="InterPro"/>
</dbReference>
<name>A0A8I1SXN6_THIA3</name>
<dbReference type="PANTHER" id="PTHR11895:SF7">
    <property type="entry name" value="GLUTAMYL-TRNA(GLN) AMIDOTRANSFERASE SUBUNIT A, MITOCHONDRIAL"/>
    <property type="match status" value="1"/>
</dbReference>
<organism evidence="3 4">
    <name type="scientific">Thiomonas arsenitoxydans (strain DSM 22701 / CIP 110005 / 3As)</name>
    <dbReference type="NCBI Taxonomy" id="426114"/>
    <lineage>
        <taxon>Bacteria</taxon>
        <taxon>Pseudomonadati</taxon>
        <taxon>Pseudomonadota</taxon>
        <taxon>Betaproteobacteria</taxon>
        <taxon>Burkholderiales</taxon>
        <taxon>Thiomonas</taxon>
    </lineage>
</organism>
<dbReference type="EMBL" id="JAFKMR010000021">
    <property type="protein sequence ID" value="MBN8744804.1"/>
    <property type="molecule type" value="Genomic_DNA"/>
</dbReference>
<dbReference type="Gene3D" id="3.90.1300.10">
    <property type="entry name" value="Amidase signature (AS) domain"/>
    <property type="match status" value="1"/>
</dbReference>
<dbReference type="SUPFAM" id="SSF75304">
    <property type="entry name" value="Amidase signature (AS) enzymes"/>
    <property type="match status" value="1"/>
</dbReference>
<dbReference type="Proteomes" id="UP000664800">
    <property type="component" value="Unassembled WGS sequence"/>
</dbReference>
<dbReference type="InterPro" id="IPR023631">
    <property type="entry name" value="Amidase_dom"/>
</dbReference>